<protein>
    <submittedName>
        <fullName evidence="5">23S rRNA (Uridine(2479)-2'-O)-methyltransferase</fullName>
        <ecNumber evidence="5">2.1.1.208</ecNumber>
    </submittedName>
</protein>
<dbReference type="InterPro" id="IPR051259">
    <property type="entry name" value="rRNA_Methyltransferase"/>
</dbReference>
<dbReference type="InterPro" id="IPR029064">
    <property type="entry name" value="Ribosomal_eL30-like_sf"/>
</dbReference>
<dbReference type="Proteomes" id="UP000242367">
    <property type="component" value="Unassembled WGS sequence"/>
</dbReference>
<dbReference type="Gene3D" id="3.30.1330.30">
    <property type="match status" value="1"/>
</dbReference>
<dbReference type="GO" id="GO:0006396">
    <property type="term" value="P:RNA processing"/>
    <property type="evidence" value="ECO:0007669"/>
    <property type="project" value="InterPro"/>
</dbReference>
<feature type="domain" description="tRNA/rRNA methyltransferase SpoU type" evidence="3">
    <location>
        <begin position="117"/>
        <end position="256"/>
    </location>
</feature>
<organism evidence="5 6">
    <name type="scientific">Actinomadura rubteroloni</name>
    <dbReference type="NCBI Taxonomy" id="1926885"/>
    <lineage>
        <taxon>Bacteria</taxon>
        <taxon>Bacillati</taxon>
        <taxon>Actinomycetota</taxon>
        <taxon>Actinomycetes</taxon>
        <taxon>Streptosporangiales</taxon>
        <taxon>Thermomonosporaceae</taxon>
        <taxon>Actinomadura</taxon>
    </lineage>
</organism>
<dbReference type="EC" id="2.1.1.208" evidence="5"/>
<sequence length="262" mass="28141">MRVTRRNARFQQWEALLGNRAKRQRAGEFLVQGVRPISLAVDAGWPIRALLHEDGRPLSAWARDISERASGERYEVSAELMRELGEKDDETPELLAVAELPNDDFSRVPARANFLGVVFDRPSSPGNIGTIVRSVDAFGGHAVIVAGHSADPYDPKAVRASTGSLFSVPVVRARSARDVLDWAKTVDGLTIVGTDEKGDADLDAVDLTGPTLLVIGNETAGLTAAWRDACDVMARIPITGTASSLNAANAATVALYEAARQR</sequence>
<dbReference type="PANTHER" id="PTHR43191:SF2">
    <property type="entry name" value="RRNA METHYLTRANSFERASE 3, MITOCHONDRIAL"/>
    <property type="match status" value="1"/>
</dbReference>
<keyword evidence="6" id="KW-1185">Reference proteome</keyword>
<evidence type="ECO:0000313" key="5">
    <source>
        <dbReference type="EMBL" id="POM26659.1"/>
    </source>
</evidence>
<dbReference type="GO" id="GO:0008173">
    <property type="term" value="F:RNA methyltransferase activity"/>
    <property type="evidence" value="ECO:0007669"/>
    <property type="project" value="InterPro"/>
</dbReference>
<comment type="caution">
    <text evidence="5">The sequence shown here is derived from an EMBL/GenBank/DDBJ whole genome shotgun (WGS) entry which is preliminary data.</text>
</comment>
<dbReference type="SUPFAM" id="SSF55315">
    <property type="entry name" value="L30e-like"/>
    <property type="match status" value="1"/>
</dbReference>
<evidence type="ECO:0000259" key="4">
    <source>
        <dbReference type="Pfam" id="PF22655"/>
    </source>
</evidence>
<dbReference type="Pfam" id="PF22655">
    <property type="entry name" value="SpoU_sub_bind_like"/>
    <property type="match status" value="1"/>
</dbReference>
<dbReference type="SUPFAM" id="SSF75217">
    <property type="entry name" value="alpha/beta knot"/>
    <property type="match status" value="1"/>
</dbReference>
<dbReference type="Gene3D" id="3.40.1280.10">
    <property type="match status" value="1"/>
</dbReference>
<gene>
    <name evidence="5" type="primary">aviRb</name>
    <name evidence="5" type="ORF">BTM25_10630</name>
</gene>
<proteinExistence type="predicted"/>
<evidence type="ECO:0000256" key="1">
    <source>
        <dbReference type="ARBA" id="ARBA00022603"/>
    </source>
</evidence>
<dbReference type="InterPro" id="IPR029026">
    <property type="entry name" value="tRNA_m1G_MTases_N"/>
</dbReference>
<dbReference type="GO" id="GO:0032259">
    <property type="term" value="P:methylation"/>
    <property type="evidence" value="ECO:0007669"/>
    <property type="project" value="UniProtKB-KW"/>
</dbReference>
<dbReference type="EMBL" id="MTBP01000001">
    <property type="protein sequence ID" value="POM26659.1"/>
    <property type="molecule type" value="Genomic_DNA"/>
</dbReference>
<dbReference type="GO" id="GO:0003723">
    <property type="term" value="F:RNA binding"/>
    <property type="evidence" value="ECO:0007669"/>
    <property type="project" value="InterPro"/>
</dbReference>
<reference evidence="5 6" key="1">
    <citation type="journal article" date="2017" name="Chemistry">
        <title>Isolation, Biosynthesis and Chemical Modifications of Rubterolones A-F: Rare Tropolone Alkaloids from Actinomadura sp. 5-2.</title>
        <authorList>
            <person name="Guo H."/>
            <person name="Benndorf R."/>
            <person name="Leichnitz D."/>
            <person name="Klassen J.L."/>
            <person name="Vollmers J."/>
            <person name="Gorls H."/>
            <person name="Steinacker M."/>
            <person name="Weigel C."/>
            <person name="Dahse H.M."/>
            <person name="Kaster A.K."/>
            <person name="de Beer Z.W."/>
            <person name="Poulsen M."/>
            <person name="Beemelmanns C."/>
        </authorList>
    </citation>
    <scope>NUCLEOTIDE SEQUENCE [LARGE SCALE GENOMIC DNA]</scope>
    <source>
        <strain evidence="5 6">5-2</strain>
    </source>
</reference>
<evidence type="ECO:0000313" key="6">
    <source>
        <dbReference type="Proteomes" id="UP000242367"/>
    </source>
</evidence>
<evidence type="ECO:0000259" key="3">
    <source>
        <dbReference type="Pfam" id="PF00588"/>
    </source>
</evidence>
<dbReference type="PANTHER" id="PTHR43191">
    <property type="entry name" value="RRNA METHYLTRANSFERASE 3"/>
    <property type="match status" value="1"/>
</dbReference>
<accession>A0A2P4UNQ3</accession>
<keyword evidence="2 5" id="KW-0808">Transferase</keyword>
<dbReference type="RefSeq" id="WP_103561592.1">
    <property type="nucleotide sequence ID" value="NZ_MTBP01000001.1"/>
</dbReference>
<name>A0A2P4UNQ3_9ACTN</name>
<dbReference type="AlphaFoldDB" id="A0A2P4UNQ3"/>
<feature type="domain" description="SpoU L30e-like N-terminal" evidence="4">
    <location>
        <begin position="7"/>
        <end position="96"/>
    </location>
</feature>
<dbReference type="Pfam" id="PF00588">
    <property type="entry name" value="SpoU_methylase"/>
    <property type="match status" value="1"/>
</dbReference>
<dbReference type="InterPro" id="IPR001537">
    <property type="entry name" value="SpoU_MeTrfase"/>
</dbReference>
<keyword evidence="1 5" id="KW-0489">Methyltransferase</keyword>
<dbReference type="InterPro" id="IPR029028">
    <property type="entry name" value="Alpha/beta_knot_MTases"/>
</dbReference>
<evidence type="ECO:0000256" key="2">
    <source>
        <dbReference type="ARBA" id="ARBA00022679"/>
    </source>
</evidence>
<dbReference type="InterPro" id="IPR054578">
    <property type="entry name" value="SpoU_sub_bind-like_N"/>
</dbReference>